<dbReference type="InterPro" id="IPR001128">
    <property type="entry name" value="Cyt_P450"/>
</dbReference>
<dbReference type="Pfam" id="PF00067">
    <property type="entry name" value="p450"/>
    <property type="match status" value="1"/>
</dbReference>
<dbReference type="PRINTS" id="PR00385">
    <property type="entry name" value="P450"/>
</dbReference>
<evidence type="ECO:0000256" key="1">
    <source>
        <dbReference type="ARBA" id="ARBA00001971"/>
    </source>
</evidence>
<sequence length="441" mass="48388">MLTLKREGYDGATRVPLGPAGDYYFLLSPESVKRVVLEDAESYPRRFSVPLFRTLDLDRGIVYEQGERHRSQKRRCIPAFENSVSMASFLAAFDEEAAALAAGWRAACDRDGGSTRLDLYAETRSLTLRVVLRVTFGLDARTSDYENAEELSTIIGDYLEAIVATANEIPPLWQVYPPLSANYVRVTETLLPRLRFLVNDLIAYRRRELDDDGAAARSSDLLSILARDATLEDADILYILFDLIIAGSDTTASTIAAALFVLHEPRHAAALDRARAEAATLGDDLALDAVRDELPYHTGVAREVLRLFPPVPFIGRTSVRATDLGGAVPEGATMCWSPWFLGRDPAAWGSDASEFRPARWLDDPVTGGAPTTFSWLPFGAGPRGCLGTRLGLTESIVGTARILRDFDLAFDRAGEELSFKYDLTLNLGASTTCTVSPRGRV</sequence>
<dbReference type="PANTHER" id="PTHR24305">
    <property type="entry name" value="CYTOCHROME P450"/>
    <property type="match status" value="1"/>
</dbReference>
<accession>A0ABR1FLF7</accession>
<comment type="cofactor">
    <cofactor evidence="1">
        <name>heme</name>
        <dbReference type="ChEBI" id="CHEBI:30413"/>
    </cofactor>
</comment>
<dbReference type="InterPro" id="IPR017972">
    <property type="entry name" value="Cyt_P450_CS"/>
</dbReference>
<comment type="similarity">
    <text evidence="2 3">Belongs to the cytochrome P450 family.</text>
</comment>
<name>A0ABR1FLF7_AURAN</name>
<evidence type="ECO:0000256" key="3">
    <source>
        <dbReference type="RuleBase" id="RU000461"/>
    </source>
</evidence>
<evidence type="ECO:0000256" key="2">
    <source>
        <dbReference type="ARBA" id="ARBA00010617"/>
    </source>
</evidence>
<dbReference type="PRINTS" id="PR00463">
    <property type="entry name" value="EP450I"/>
</dbReference>
<evidence type="ECO:0000313" key="4">
    <source>
        <dbReference type="EMBL" id="KAK7232955.1"/>
    </source>
</evidence>
<comment type="caution">
    <text evidence="4">The sequence shown here is derived from an EMBL/GenBank/DDBJ whole genome shotgun (WGS) entry which is preliminary data.</text>
</comment>
<reference evidence="4 5" key="1">
    <citation type="submission" date="2024-03" db="EMBL/GenBank/DDBJ databases">
        <title>Aureococcus anophagefferens CCMP1851 and Kratosvirus quantuckense: Draft genome of a second virus-susceptible host strain in the model system.</title>
        <authorList>
            <person name="Chase E."/>
            <person name="Truchon A.R."/>
            <person name="Schepens W."/>
            <person name="Wilhelm S.W."/>
        </authorList>
    </citation>
    <scope>NUCLEOTIDE SEQUENCE [LARGE SCALE GENOMIC DNA]</scope>
    <source>
        <strain evidence="4 5">CCMP1851</strain>
    </source>
</reference>
<dbReference type="PANTHER" id="PTHR24305:SF166">
    <property type="entry name" value="CYTOCHROME P450 12A4, MITOCHONDRIAL-RELATED"/>
    <property type="match status" value="1"/>
</dbReference>
<keyword evidence="3" id="KW-0560">Oxidoreductase</keyword>
<dbReference type="InterPro" id="IPR036396">
    <property type="entry name" value="Cyt_P450_sf"/>
</dbReference>
<dbReference type="SUPFAM" id="SSF48264">
    <property type="entry name" value="Cytochrome P450"/>
    <property type="match status" value="1"/>
</dbReference>
<keyword evidence="3" id="KW-0503">Monooxygenase</keyword>
<dbReference type="PROSITE" id="PS00086">
    <property type="entry name" value="CYTOCHROME_P450"/>
    <property type="match status" value="1"/>
</dbReference>
<proteinExistence type="inferred from homology"/>
<gene>
    <name evidence="4" type="ORF">SO694_00036350</name>
</gene>
<dbReference type="Gene3D" id="1.10.630.10">
    <property type="entry name" value="Cytochrome P450"/>
    <property type="match status" value="1"/>
</dbReference>
<dbReference type="Proteomes" id="UP001363151">
    <property type="component" value="Unassembled WGS sequence"/>
</dbReference>
<keyword evidence="3" id="KW-0349">Heme</keyword>
<keyword evidence="3" id="KW-0479">Metal-binding</keyword>
<organism evidence="4 5">
    <name type="scientific">Aureococcus anophagefferens</name>
    <name type="common">Harmful bloom alga</name>
    <dbReference type="NCBI Taxonomy" id="44056"/>
    <lineage>
        <taxon>Eukaryota</taxon>
        <taxon>Sar</taxon>
        <taxon>Stramenopiles</taxon>
        <taxon>Ochrophyta</taxon>
        <taxon>Pelagophyceae</taxon>
        <taxon>Pelagomonadales</taxon>
        <taxon>Pelagomonadaceae</taxon>
        <taxon>Aureococcus</taxon>
    </lineage>
</organism>
<dbReference type="EMBL" id="JBBJCI010000365">
    <property type="protein sequence ID" value="KAK7232955.1"/>
    <property type="molecule type" value="Genomic_DNA"/>
</dbReference>
<keyword evidence="5" id="KW-1185">Reference proteome</keyword>
<protein>
    <submittedName>
        <fullName evidence="4">Cytochrome P450</fullName>
    </submittedName>
</protein>
<dbReference type="InterPro" id="IPR002401">
    <property type="entry name" value="Cyt_P450_E_grp-I"/>
</dbReference>
<evidence type="ECO:0000313" key="5">
    <source>
        <dbReference type="Proteomes" id="UP001363151"/>
    </source>
</evidence>
<keyword evidence="3" id="KW-0408">Iron</keyword>
<dbReference type="InterPro" id="IPR050121">
    <property type="entry name" value="Cytochrome_P450_monoxygenase"/>
</dbReference>